<feature type="region of interest" description="Disordered" evidence="1">
    <location>
        <begin position="258"/>
        <end position="282"/>
    </location>
</feature>
<feature type="compositionally biased region" description="Basic and acidic residues" evidence="1">
    <location>
        <begin position="272"/>
        <end position="282"/>
    </location>
</feature>
<gene>
    <name evidence="2" type="ORF">LARSCL_LOCUS16304</name>
</gene>
<organism evidence="2 3">
    <name type="scientific">Larinioides sclopetarius</name>
    <dbReference type="NCBI Taxonomy" id="280406"/>
    <lineage>
        <taxon>Eukaryota</taxon>
        <taxon>Metazoa</taxon>
        <taxon>Ecdysozoa</taxon>
        <taxon>Arthropoda</taxon>
        <taxon>Chelicerata</taxon>
        <taxon>Arachnida</taxon>
        <taxon>Araneae</taxon>
        <taxon>Araneomorphae</taxon>
        <taxon>Entelegynae</taxon>
        <taxon>Araneoidea</taxon>
        <taxon>Araneidae</taxon>
        <taxon>Larinioides</taxon>
    </lineage>
</organism>
<feature type="region of interest" description="Disordered" evidence="1">
    <location>
        <begin position="1"/>
        <end position="96"/>
    </location>
</feature>
<feature type="compositionally biased region" description="Basic and acidic residues" evidence="1">
    <location>
        <begin position="22"/>
        <end position="31"/>
    </location>
</feature>
<evidence type="ECO:0000256" key="1">
    <source>
        <dbReference type="SAM" id="MobiDB-lite"/>
    </source>
</evidence>
<evidence type="ECO:0000313" key="2">
    <source>
        <dbReference type="EMBL" id="CAL1290145.1"/>
    </source>
</evidence>
<evidence type="ECO:0000313" key="3">
    <source>
        <dbReference type="Proteomes" id="UP001497382"/>
    </source>
</evidence>
<comment type="caution">
    <text evidence="2">The sequence shown here is derived from an EMBL/GenBank/DDBJ whole genome shotgun (WGS) entry which is preliminary data.</text>
</comment>
<dbReference type="Proteomes" id="UP001497382">
    <property type="component" value="Unassembled WGS sequence"/>
</dbReference>
<sequence>MYTDKAGDEDNAEADESPIAKSESREEKSAKNSESAEISATHGTCGSSTSSRVTATKPLTTSREIATEKKMSPNNKQIGDSRERSSAVPSPDAVEVTEDVESGIFPQFSQNMSDTIPNVINADYMEEPEVSASTAQTSYDQENTAIPVLNGFSESNVCEESDEDGIEIDQFVAKRSTKEAEYLRTVKDETEPIKAEYVTKNAKQLGAIEAEMIKSEDVTEAVMESECLKVHGEDISTTQDSGRNAILEIDQASEVHKTNGIAEESLNNIDNKPSDISEENESKITIKNESEIENSQEMILSSKQDEHTKDGAESLQFTQEVSNTSSNTTKEVNEVATMNKNGAETSTLGKTAISLPLENLSTVRQKAADVCIPPVTIDISFIYACH</sequence>
<reference evidence="2 3" key="1">
    <citation type="submission" date="2024-04" db="EMBL/GenBank/DDBJ databases">
        <authorList>
            <person name="Rising A."/>
            <person name="Reimegard J."/>
            <person name="Sonavane S."/>
            <person name="Akerstrom W."/>
            <person name="Nylinder S."/>
            <person name="Hedman E."/>
            <person name="Kallberg Y."/>
        </authorList>
    </citation>
    <scope>NUCLEOTIDE SEQUENCE [LARGE SCALE GENOMIC DNA]</scope>
</reference>
<dbReference type="AlphaFoldDB" id="A0AAV2B3C5"/>
<protein>
    <submittedName>
        <fullName evidence="2">Uncharacterized protein</fullName>
    </submittedName>
</protein>
<dbReference type="EMBL" id="CAXIEN010000259">
    <property type="protein sequence ID" value="CAL1290145.1"/>
    <property type="molecule type" value="Genomic_DNA"/>
</dbReference>
<proteinExistence type="predicted"/>
<accession>A0AAV2B3C5</accession>
<feature type="compositionally biased region" description="Polar residues" evidence="1">
    <location>
        <begin position="41"/>
        <end position="64"/>
    </location>
</feature>
<keyword evidence="3" id="KW-1185">Reference proteome</keyword>
<name>A0AAV2B3C5_9ARAC</name>